<dbReference type="InterPro" id="IPR051783">
    <property type="entry name" value="NAD(P)-dependent_oxidoreduct"/>
</dbReference>
<dbReference type="EMBL" id="JACHWY010000003">
    <property type="protein sequence ID" value="MBB3048843.1"/>
    <property type="molecule type" value="Genomic_DNA"/>
</dbReference>
<proteinExistence type="predicted"/>
<dbReference type="Pfam" id="PF01370">
    <property type="entry name" value="Epimerase"/>
    <property type="match status" value="1"/>
</dbReference>
<gene>
    <name evidence="2" type="ORF">FHR99_003117</name>
</gene>
<dbReference type="PANTHER" id="PTHR48079:SF6">
    <property type="entry name" value="NAD(P)-BINDING DOMAIN-CONTAINING PROTEIN-RELATED"/>
    <property type="match status" value="1"/>
</dbReference>
<evidence type="ECO:0000313" key="3">
    <source>
        <dbReference type="Proteomes" id="UP000537130"/>
    </source>
</evidence>
<evidence type="ECO:0000259" key="1">
    <source>
        <dbReference type="Pfam" id="PF01370"/>
    </source>
</evidence>
<organism evidence="2 3">
    <name type="scientific">Litorivivens lipolytica</name>
    <dbReference type="NCBI Taxonomy" id="1524264"/>
    <lineage>
        <taxon>Bacteria</taxon>
        <taxon>Pseudomonadati</taxon>
        <taxon>Pseudomonadota</taxon>
        <taxon>Gammaproteobacteria</taxon>
        <taxon>Litorivivens</taxon>
    </lineage>
</organism>
<dbReference type="SUPFAM" id="SSF51735">
    <property type="entry name" value="NAD(P)-binding Rossmann-fold domains"/>
    <property type="match status" value="1"/>
</dbReference>
<protein>
    <submittedName>
        <fullName evidence="2">Nucleoside-diphosphate-sugar epimerase</fullName>
    </submittedName>
</protein>
<feature type="domain" description="NAD-dependent epimerase/dehydratase" evidence="1">
    <location>
        <begin position="9"/>
        <end position="156"/>
    </location>
</feature>
<sequence>MEKTLLLIGCGQLGSALGQEFLTQGWRVVGARRSVEKLPKGFEPLGLDFRDSTSLNALSEIAADYVVVTLTPGERSAEAYKAVFEQGLAAILRNLNASRLKRLLFTSSTSVYHQNDGSVVDENSVTEPTSFSGQSVLAAEKLLAESALPTTVVRYGGIYGGDSLRLAERVREGRCAPPEPEHFSNRIHRDDCVAVLKHFIECVEAGKPLADCYLAVDDNPAPIAEVHQWLAAQLGVSYECDPGYRHMAGSKRGNNQRLKDSGFTFRYPDYQQGYAAVLER</sequence>
<reference evidence="2 3" key="1">
    <citation type="submission" date="2020-08" db="EMBL/GenBank/DDBJ databases">
        <title>Genomic Encyclopedia of Type Strains, Phase III (KMG-III): the genomes of soil and plant-associated and newly described type strains.</title>
        <authorList>
            <person name="Whitman W."/>
        </authorList>
    </citation>
    <scope>NUCLEOTIDE SEQUENCE [LARGE SCALE GENOMIC DNA]</scope>
    <source>
        <strain evidence="2 3">CECT 8654</strain>
    </source>
</reference>
<dbReference type="AlphaFoldDB" id="A0A7W4Z724"/>
<dbReference type="RefSeq" id="WP_183411599.1">
    <property type="nucleotide sequence ID" value="NZ_JACHWY010000003.1"/>
</dbReference>
<comment type="caution">
    <text evidence="2">The sequence shown here is derived from an EMBL/GenBank/DDBJ whole genome shotgun (WGS) entry which is preliminary data.</text>
</comment>
<dbReference type="InterPro" id="IPR036291">
    <property type="entry name" value="NAD(P)-bd_dom_sf"/>
</dbReference>
<dbReference type="GO" id="GO:0005737">
    <property type="term" value="C:cytoplasm"/>
    <property type="evidence" value="ECO:0007669"/>
    <property type="project" value="TreeGrafter"/>
</dbReference>
<dbReference type="Gene3D" id="3.40.50.720">
    <property type="entry name" value="NAD(P)-binding Rossmann-like Domain"/>
    <property type="match status" value="1"/>
</dbReference>
<evidence type="ECO:0000313" key="2">
    <source>
        <dbReference type="EMBL" id="MBB3048843.1"/>
    </source>
</evidence>
<accession>A0A7W4Z724</accession>
<dbReference type="Proteomes" id="UP000537130">
    <property type="component" value="Unassembled WGS sequence"/>
</dbReference>
<keyword evidence="3" id="KW-1185">Reference proteome</keyword>
<dbReference type="InterPro" id="IPR001509">
    <property type="entry name" value="Epimerase_deHydtase"/>
</dbReference>
<dbReference type="PANTHER" id="PTHR48079">
    <property type="entry name" value="PROTEIN YEEZ"/>
    <property type="match status" value="1"/>
</dbReference>
<name>A0A7W4Z724_9GAMM</name>
<dbReference type="GO" id="GO:0004029">
    <property type="term" value="F:aldehyde dehydrogenase (NAD+) activity"/>
    <property type="evidence" value="ECO:0007669"/>
    <property type="project" value="TreeGrafter"/>
</dbReference>